<dbReference type="AlphaFoldDB" id="A0A370H729"/>
<organism evidence="1 2">
    <name type="scientific">Microvirga subterranea</name>
    <dbReference type="NCBI Taxonomy" id="186651"/>
    <lineage>
        <taxon>Bacteria</taxon>
        <taxon>Pseudomonadati</taxon>
        <taxon>Pseudomonadota</taxon>
        <taxon>Alphaproteobacteria</taxon>
        <taxon>Hyphomicrobiales</taxon>
        <taxon>Methylobacteriaceae</taxon>
        <taxon>Microvirga</taxon>
    </lineage>
</organism>
<keyword evidence="1" id="KW-0378">Hydrolase</keyword>
<dbReference type="OrthoDB" id="3242664at2"/>
<dbReference type="EMBL" id="QQBB01000017">
    <property type="protein sequence ID" value="RDI51499.1"/>
    <property type="molecule type" value="Genomic_DNA"/>
</dbReference>
<evidence type="ECO:0000313" key="1">
    <source>
        <dbReference type="EMBL" id="RDI51499.1"/>
    </source>
</evidence>
<comment type="caution">
    <text evidence="1">The sequence shown here is derived from an EMBL/GenBank/DDBJ whole genome shotgun (WGS) entry which is preliminary data.</text>
</comment>
<dbReference type="InterPro" id="IPR011856">
    <property type="entry name" value="tRNA_endonuc-like_dom_sf"/>
</dbReference>
<keyword evidence="1" id="KW-0255">Endonuclease</keyword>
<sequence>MTYGRIVARQPYRAPSIRGYVGLTAGTTTQQPSLHLEPISPPTPWPNANARLLGLGAGLPMDPLGRLELFSPKDFERFTLEWASDYLSKHLPGVYEVQQRGGAGDKGRDVIVWLDPPHVKSRRWHLYQCKHYSTCLGADAASAEIGKILYHTANGAYSPPVEYWFVTHKDVTSPLQDLIDNPNDLKNFILSNWDKYCSEKITSKVKINLSTQLETHIKTFDFSIFRVKQPLDLIKEHSQTRYHFTAFGAPLLERPPPPKPPSSVVLPR</sequence>
<keyword evidence="1" id="KW-0540">Nuclease</keyword>
<proteinExistence type="predicted"/>
<dbReference type="Gene3D" id="3.40.1350.10">
    <property type="match status" value="1"/>
</dbReference>
<protein>
    <submittedName>
        <fullName evidence="1">Restriction endonuclease</fullName>
    </submittedName>
</protein>
<accession>A0A370H729</accession>
<dbReference type="Proteomes" id="UP000254925">
    <property type="component" value="Unassembled WGS sequence"/>
</dbReference>
<keyword evidence="2" id="KW-1185">Reference proteome</keyword>
<name>A0A370H729_9HYPH</name>
<gene>
    <name evidence="1" type="ORF">DES45_11729</name>
</gene>
<dbReference type="GO" id="GO:0004519">
    <property type="term" value="F:endonuclease activity"/>
    <property type="evidence" value="ECO:0007669"/>
    <property type="project" value="UniProtKB-KW"/>
</dbReference>
<dbReference type="GO" id="GO:0003676">
    <property type="term" value="F:nucleic acid binding"/>
    <property type="evidence" value="ECO:0007669"/>
    <property type="project" value="InterPro"/>
</dbReference>
<evidence type="ECO:0000313" key="2">
    <source>
        <dbReference type="Proteomes" id="UP000254925"/>
    </source>
</evidence>
<reference evidence="1 2" key="1">
    <citation type="submission" date="2018-07" db="EMBL/GenBank/DDBJ databases">
        <title>Genomic Encyclopedia of Type Strains, Phase IV (KMG-IV): sequencing the most valuable type-strain genomes for metagenomic binning, comparative biology and taxonomic classification.</title>
        <authorList>
            <person name="Goeker M."/>
        </authorList>
    </citation>
    <scope>NUCLEOTIDE SEQUENCE [LARGE SCALE GENOMIC DNA]</scope>
    <source>
        <strain evidence="1 2">DSM 14364</strain>
    </source>
</reference>